<gene>
    <name evidence="2" type="ORF">SAMN02745671_01185</name>
</gene>
<feature type="region of interest" description="Disordered" evidence="1">
    <location>
        <begin position="129"/>
        <end position="153"/>
    </location>
</feature>
<proteinExistence type="predicted"/>
<dbReference type="OrthoDB" id="5868871at2"/>
<feature type="compositionally biased region" description="Basic and acidic residues" evidence="1">
    <location>
        <begin position="129"/>
        <end position="139"/>
    </location>
</feature>
<sequence>MARKGQYHEWIEGKGLENICKWAKLGLTDIQICHNMGIAVQTYYEWQRRFPSFAEAIKEAKAIPDLEVENSLFNQATGNVYVEETKSILDPNTGKVIRIERTKKQQAPSATATIFWLKNRMPDKYRERNRLDDEKDSESNVHIYLPDNGRNEE</sequence>
<protein>
    <submittedName>
        <fullName evidence="2">Uncharacterized protein</fullName>
    </submittedName>
</protein>
<dbReference type="Proteomes" id="UP000191240">
    <property type="component" value="Unassembled WGS sequence"/>
</dbReference>
<reference evidence="2 3" key="1">
    <citation type="submission" date="2016-11" db="EMBL/GenBank/DDBJ databases">
        <authorList>
            <person name="Jaros S."/>
            <person name="Januszkiewicz K."/>
            <person name="Wedrychowicz H."/>
        </authorList>
    </citation>
    <scope>NUCLEOTIDE SEQUENCE [LARGE SCALE GENOMIC DNA]</scope>
    <source>
        <strain evidence="2 3">DSM 3074</strain>
    </source>
</reference>
<dbReference type="EMBL" id="FQYW01000008">
    <property type="protein sequence ID" value="SHI62205.1"/>
    <property type="molecule type" value="Genomic_DNA"/>
</dbReference>
<dbReference type="AlphaFoldDB" id="A0A1M6CME6"/>
<name>A0A1M6CME6_9FIRM</name>
<organism evidence="2 3">
    <name type="scientific">Anaerovibrio lipolyticus DSM 3074</name>
    <dbReference type="NCBI Taxonomy" id="1120997"/>
    <lineage>
        <taxon>Bacteria</taxon>
        <taxon>Bacillati</taxon>
        <taxon>Bacillota</taxon>
        <taxon>Negativicutes</taxon>
        <taxon>Selenomonadales</taxon>
        <taxon>Selenomonadaceae</taxon>
        <taxon>Anaerovibrio</taxon>
    </lineage>
</organism>
<evidence type="ECO:0000313" key="3">
    <source>
        <dbReference type="Proteomes" id="UP000191240"/>
    </source>
</evidence>
<dbReference type="RefSeq" id="WP_080325658.1">
    <property type="nucleotide sequence ID" value="NZ_FQYW01000008.1"/>
</dbReference>
<evidence type="ECO:0000256" key="1">
    <source>
        <dbReference type="SAM" id="MobiDB-lite"/>
    </source>
</evidence>
<evidence type="ECO:0000313" key="2">
    <source>
        <dbReference type="EMBL" id="SHI62205.1"/>
    </source>
</evidence>
<accession>A0A1M6CME6</accession>